<sequence>MRLSLLISLALGLIVSTVRAAADNDTRGPFNPDGWFGRTTDVCIIGGGASGTYAAVRLKDMGKTVTVIEAKSTLGGHTETWTDPASGQTVELGVETWHVTNASMRFVDRFGIEVEYGLAPNTRDMLFVDYQTGRNMVGGVGYSLNDILAAQANYAVQRAKYVNLSSGYYLDSPVPEDFTLSFLDFAKKYQLEAILYFFYLQQQGGSDFLRQPALYVLKEFDLDRVVRSANNVTMRAKGQMHQIYDLALQELGDDVLLDSHAVGFLQNRRSNNKPSILVHVENSSSHELIMAEALLITAPLTIDNLRGLYPDPQETSLLGKFVPHYYYTGLVNSTGLPTNAEYNFAATGTEFHIPEVPGLYWLRSTNITGVFDFKYGHNTTDISRQAIQDDISAKVHAMHTSGDFNTTGDYNPQIIAFASHSPFGMQVSADDIKDGFYQQLYAEQGQRNTYFTGAAVAGHDSGELWDFTEAVVSKIAAAL</sequence>
<dbReference type="InterPro" id="IPR036188">
    <property type="entry name" value="FAD/NAD-bd_sf"/>
</dbReference>
<dbReference type="InterPro" id="IPR050464">
    <property type="entry name" value="Zeta_carotene_desat/Oxidored"/>
</dbReference>
<evidence type="ECO:0000256" key="1">
    <source>
        <dbReference type="SAM" id="SignalP"/>
    </source>
</evidence>
<dbReference type="AlphaFoldDB" id="A0A6A6Q7N3"/>
<dbReference type="GO" id="GO:0016491">
    <property type="term" value="F:oxidoreductase activity"/>
    <property type="evidence" value="ECO:0007669"/>
    <property type="project" value="TreeGrafter"/>
</dbReference>
<dbReference type="OrthoDB" id="68575at2759"/>
<dbReference type="EMBL" id="MU004203">
    <property type="protein sequence ID" value="KAF2488458.1"/>
    <property type="molecule type" value="Genomic_DNA"/>
</dbReference>
<dbReference type="Gene3D" id="1.10.405.20">
    <property type="match status" value="1"/>
</dbReference>
<evidence type="ECO:0000313" key="2">
    <source>
        <dbReference type="EMBL" id="KAF2488458.1"/>
    </source>
</evidence>
<dbReference type="PANTHER" id="PTHR42923">
    <property type="entry name" value="PROTOPORPHYRINOGEN OXIDASE"/>
    <property type="match status" value="1"/>
</dbReference>
<gene>
    <name evidence="2" type="ORF">BU16DRAFT_520605</name>
</gene>
<dbReference type="Pfam" id="PF13450">
    <property type="entry name" value="NAD_binding_8"/>
    <property type="match status" value="1"/>
</dbReference>
<keyword evidence="3" id="KW-1185">Reference proteome</keyword>
<dbReference type="PANTHER" id="PTHR42923:SF26">
    <property type="entry name" value="FMN REDUCTASE LOT6, PUTATIVE (AFU_ORTHOLOGUE AFUA_7G06600)-RELATED"/>
    <property type="match status" value="1"/>
</dbReference>
<dbReference type="Gene3D" id="3.30.70.1990">
    <property type="match status" value="1"/>
</dbReference>
<feature type="chain" id="PRO_5025516071" evidence="1">
    <location>
        <begin position="21"/>
        <end position="479"/>
    </location>
</feature>
<dbReference type="SUPFAM" id="SSF51905">
    <property type="entry name" value="FAD/NAD(P)-binding domain"/>
    <property type="match status" value="1"/>
</dbReference>
<dbReference type="PRINTS" id="PR00411">
    <property type="entry name" value="PNDRDTASEI"/>
</dbReference>
<feature type="signal peptide" evidence="1">
    <location>
        <begin position="1"/>
        <end position="20"/>
    </location>
</feature>
<name>A0A6A6Q7N3_9PEZI</name>
<dbReference type="Proteomes" id="UP000799750">
    <property type="component" value="Unassembled WGS sequence"/>
</dbReference>
<protein>
    <submittedName>
        <fullName evidence="2">FAD/NAD(P)-binding domain-containing protein</fullName>
    </submittedName>
</protein>
<organism evidence="2 3">
    <name type="scientific">Lophium mytilinum</name>
    <dbReference type="NCBI Taxonomy" id="390894"/>
    <lineage>
        <taxon>Eukaryota</taxon>
        <taxon>Fungi</taxon>
        <taxon>Dikarya</taxon>
        <taxon>Ascomycota</taxon>
        <taxon>Pezizomycotina</taxon>
        <taxon>Dothideomycetes</taxon>
        <taxon>Pleosporomycetidae</taxon>
        <taxon>Mytilinidiales</taxon>
        <taxon>Mytilinidiaceae</taxon>
        <taxon>Lophium</taxon>
    </lineage>
</organism>
<accession>A0A6A6Q7N3</accession>
<evidence type="ECO:0000313" key="3">
    <source>
        <dbReference type="Proteomes" id="UP000799750"/>
    </source>
</evidence>
<dbReference type="Gene3D" id="3.50.50.60">
    <property type="entry name" value="FAD/NAD(P)-binding domain"/>
    <property type="match status" value="1"/>
</dbReference>
<proteinExistence type="predicted"/>
<keyword evidence="1" id="KW-0732">Signal</keyword>
<reference evidence="2" key="1">
    <citation type="journal article" date="2020" name="Stud. Mycol.">
        <title>101 Dothideomycetes genomes: a test case for predicting lifestyles and emergence of pathogens.</title>
        <authorList>
            <person name="Haridas S."/>
            <person name="Albert R."/>
            <person name="Binder M."/>
            <person name="Bloem J."/>
            <person name="Labutti K."/>
            <person name="Salamov A."/>
            <person name="Andreopoulos B."/>
            <person name="Baker S."/>
            <person name="Barry K."/>
            <person name="Bills G."/>
            <person name="Bluhm B."/>
            <person name="Cannon C."/>
            <person name="Castanera R."/>
            <person name="Culley D."/>
            <person name="Daum C."/>
            <person name="Ezra D."/>
            <person name="Gonzalez J."/>
            <person name="Henrissat B."/>
            <person name="Kuo A."/>
            <person name="Liang C."/>
            <person name="Lipzen A."/>
            <person name="Lutzoni F."/>
            <person name="Magnuson J."/>
            <person name="Mondo S."/>
            <person name="Nolan M."/>
            <person name="Ohm R."/>
            <person name="Pangilinan J."/>
            <person name="Park H.-J."/>
            <person name="Ramirez L."/>
            <person name="Alfaro M."/>
            <person name="Sun H."/>
            <person name="Tritt A."/>
            <person name="Yoshinaga Y."/>
            <person name="Zwiers L.-H."/>
            <person name="Turgeon B."/>
            <person name="Goodwin S."/>
            <person name="Spatafora J."/>
            <person name="Crous P."/>
            <person name="Grigoriev I."/>
        </authorList>
    </citation>
    <scope>NUCLEOTIDE SEQUENCE</scope>
    <source>
        <strain evidence="2">CBS 269.34</strain>
    </source>
</reference>